<dbReference type="Gramene" id="GBG63819">
    <property type="protein sequence ID" value="GBG63819"/>
    <property type="gene ID" value="CBR_g39603"/>
</dbReference>
<proteinExistence type="predicted"/>
<name>A0A388K1A7_CHABU</name>
<comment type="caution">
    <text evidence="1">The sequence shown here is derived from an EMBL/GenBank/DDBJ whole genome shotgun (WGS) entry which is preliminary data.</text>
</comment>
<dbReference type="EMBL" id="BFEA01000043">
    <property type="protein sequence ID" value="GBG63819.1"/>
    <property type="molecule type" value="Genomic_DNA"/>
</dbReference>
<evidence type="ECO:0000313" key="1">
    <source>
        <dbReference type="EMBL" id="GBG63819.1"/>
    </source>
</evidence>
<evidence type="ECO:0000313" key="2">
    <source>
        <dbReference type="Proteomes" id="UP000265515"/>
    </source>
</evidence>
<dbReference type="AlphaFoldDB" id="A0A388K1A7"/>
<keyword evidence="2" id="KW-1185">Reference proteome</keyword>
<reference evidence="1 2" key="1">
    <citation type="journal article" date="2018" name="Cell">
        <title>The Chara Genome: Secondary Complexity and Implications for Plant Terrestrialization.</title>
        <authorList>
            <person name="Nishiyama T."/>
            <person name="Sakayama H."/>
            <person name="Vries J.D."/>
            <person name="Buschmann H."/>
            <person name="Saint-Marcoux D."/>
            <person name="Ullrich K.K."/>
            <person name="Haas F.B."/>
            <person name="Vanderstraeten L."/>
            <person name="Becker D."/>
            <person name="Lang D."/>
            <person name="Vosolsobe S."/>
            <person name="Rombauts S."/>
            <person name="Wilhelmsson P.K.I."/>
            <person name="Janitza P."/>
            <person name="Kern R."/>
            <person name="Heyl A."/>
            <person name="Rumpler F."/>
            <person name="Villalobos L.I.A.C."/>
            <person name="Clay J.M."/>
            <person name="Skokan R."/>
            <person name="Toyoda A."/>
            <person name="Suzuki Y."/>
            <person name="Kagoshima H."/>
            <person name="Schijlen E."/>
            <person name="Tajeshwar N."/>
            <person name="Catarino B."/>
            <person name="Hetherington A.J."/>
            <person name="Saltykova A."/>
            <person name="Bonnot C."/>
            <person name="Breuninger H."/>
            <person name="Symeonidi A."/>
            <person name="Radhakrishnan G.V."/>
            <person name="Van Nieuwerburgh F."/>
            <person name="Deforce D."/>
            <person name="Chang C."/>
            <person name="Karol K.G."/>
            <person name="Hedrich R."/>
            <person name="Ulvskov P."/>
            <person name="Glockner G."/>
            <person name="Delwiche C.F."/>
            <person name="Petrasek J."/>
            <person name="Van de Peer Y."/>
            <person name="Friml J."/>
            <person name="Beilby M."/>
            <person name="Dolan L."/>
            <person name="Kohara Y."/>
            <person name="Sugano S."/>
            <person name="Fujiyama A."/>
            <person name="Delaux P.-M."/>
            <person name="Quint M."/>
            <person name="TheiBen G."/>
            <person name="Hagemann M."/>
            <person name="Harholt J."/>
            <person name="Dunand C."/>
            <person name="Zachgo S."/>
            <person name="Langdale J."/>
            <person name="Maumus F."/>
            <person name="Straeten D.V.D."/>
            <person name="Gould S.B."/>
            <person name="Rensing S.A."/>
        </authorList>
    </citation>
    <scope>NUCLEOTIDE SEQUENCE [LARGE SCALE GENOMIC DNA]</scope>
    <source>
        <strain evidence="1 2">S276</strain>
    </source>
</reference>
<dbReference type="Proteomes" id="UP000265515">
    <property type="component" value="Unassembled WGS sequence"/>
</dbReference>
<accession>A0A388K1A7</accession>
<sequence length="71" mass="7973">MSSSTTMTMDSIWMMSRRAAGYTERFRGRLRLISSADAAQPLMVGAAGDTWHVMTRQNGDSQRSTFEVQHC</sequence>
<protein>
    <submittedName>
        <fullName evidence="1">Uncharacterized protein</fullName>
    </submittedName>
</protein>
<gene>
    <name evidence="1" type="ORF">CBR_g39603</name>
</gene>
<organism evidence="1 2">
    <name type="scientific">Chara braunii</name>
    <name type="common">Braun's stonewort</name>
    <dbReference type="NCBI Taxonomy" id="69332"/>
    <lineage>
        <taxon>Eukaryota</taxon>
        <taxon>Viridiplantae</taxon>
        <taxon>Streptophyta</taxon>
        <taxon>Charophyceae</taxon>
        <taxon>Charales</taxon>
        <taxon>Characeae</taxon>
        <taxon>Chara</taxon>
    </lineage>
</organism>